<feature type="domain" description="AAA+ ATPase" evidence="1">
    <location>
        <begin position="42"/>
        <end position="195"/>
    </location>
</feature>
<dbReference type="Gene3D" id="3.40.50.300">
    <property type="entry name" value="P-loop containing nucleotide triphosphate hydrolases"/>
    <property type="match status" value="1"/>
</dbReference>
<comment type="caution">
    <text evidence="2">The sequence shown here is derived from an EMBL/GenBank/DDBJ whole genome shotgun (WGS) entry which is preliminary data.</text>
</comment>
<dbReference type="InterPro" id="IPR027417">
    <property type="entry name" value="P-loop_NTPase"/>
</dbReference>
<evidence type="ECO:0000313" key="2">
    <source>
        <dbReference type="EMBL" id="HDD43596.1"/>
    </source>
</evidence>
<dbReference type="GO" id="GO:0016887">
    <property type="term" value="F:ATP hydrolysis activity"/>
    <property type="evidence" value="ECO:0007669"/>
    <property type="project" value="InterPro"/>
</dbReference>
<dbReference type="Pfam" id="PF13401">
    <property type="entry name" value="AAA_22"/>
    <property type="match status" value="1"/>
</dbReference>
<organism evidence="2">
    <name type="scientific">Desulfofervidus auxilii</name>
    <dbReference type="NCBI Taxonomy" id="1621989"/>
    <lineage>
        <taxon>Bacteria</taxon>
        <taxon>Pseudomonadati</taxon>
        <taxon>Thermodesulfobacteriota</taxon>
        <taxon>Candidatus Desulfofervidia</taxon>
        <taxon>Candidatus Desulfofervidales</taxon>
        <taxon>Candidatus Desulfofervidaceae</taxon>
        <taxon>Candidatus Desulfofervidus</taxon>
    </lineage>
</organism>
<accession>A0A7C0U1M6</accession>
<proteinExistence type="predicted"/>
<evidence type="ECO:0000259" key="1">
    <source>
        <dbReference type="SMART" id="SM00382"/>
    </source>
</evidence>
<dbReference type="PANTHER" id="PTHR35894">
    <property type="entry name" value="GENERAL SECRETION PATHWAY PROTEIN A-RELATED"/>
    <property type="match status" value="1"/>
</dbReference>
<name>A0A7C0U1M6_DESA2</name>
<dbReference type="SMART" id="SM00382">
    <property type="entry name" value="AAA"/>
    <property type="match status" value="1"/>
</dbReference>
<dbReference type="Proteomes" id="UP000886289">
    <property type="component" value="Unassembled WGS sequence"/>
</dbReference>
<protein>
    <submittedName>
        <fullName evidence="2">DUF2075 domain-containing protein</fullName>
    </submittedName>
</protein>
<dbReference type="EMBL" id="DRBS01000072">
    <property type="protein sequence ID" value="HDD43596.1"/>
    <property type="molecule type" value="Genomic_DNA"/>
</dbReference>
<dbReference type="AlphaFoldDB" id="A0A7C0U1M6"/>
<reference evidence="2" key="1">
    <citation type="journal article" date="2020" name="mSystems">
        <title>Genome- and Community-Level Interaction Insights into Carbon Utilization and Element Cycling Functions of Hydrothermarchaeota in Hydrothermal Sediment.</title>
        <authorList>
            <person name="Zhou Z."/>
            <person name="Liu Y."/>
            <person name="Xu W."/>
            <person name="Pan J."/>
            <person name="Luo Z.H."/>
            <person name="Li M."/>
        </authorList>
    </citation>
    <scope>NUCLEOTIDE SEQUENCE [LARGE SCALE GENOMIC DNA]</scope>
    <source>
        <strain evidence="2">HyVt-233</strain>
    </source>
</reference>
<sequence length="331" mass="38146">MYLEFYGLKEKPFESAPDPKYFFTSSKHKAALSYLEYGFLNNLSFIMITGEPGTGKTILIKKFLSQIQGDIIGVITNTNLNTLEFIQAVLQEYNINYDKDETKAQLLDKLHNFLMEKCKNNQPAILVVDEAQNLSVEVLEELRMLSNFQTNNKHLLQIILTGQPNLRSKLLHPSLKQLLQRITLNYHLFPLDRKETFAYIKHRLQVAGAINTDIFSEEAIELIFEHSGGVPRLINAICDAALVYGFVDELKTITKDVVSDVIGELFSHKMPEIEETIKIQEKESSLTDNSLKQIDLRLKNLEKNVYELLQKTITLLDRLVLMLDRINRERR</sequence>
<dbReference type="InterPro" id="IPR049945">
    <property type="entry name" value="AAA_22"/>
</dbReference>
<dbReference type="InterPro" id="IPR003593">
    <property type="entry name" value="AAA+_ATPase"/>
</dbReference>
<dbReference type="SUPFAM" id="SSF52540">
    <property type="entry name" value="P-loop containing nucleoside triphosphate hydrolases"/>
    <property type="match status" value="1"/>
</dbReference>
<gene>
    <name evidence="2" type="ORF">ENG63_01865</name>
</gene>
<dbReference type="PANTHER" id="PTHR35894:SF1">
    <property type="entry name" value="PHOSPHORIBULOKINASE _ URIDINE KINASE FAMILY"/>
    <property type="match status" value="1"/>
</dbReference>
<dbReference type="InterPro" id="IPR052026">
    <property type="entry name" value="ExeA_AAA_ATPase_DNA-bind"/>
</dbReference>